<dbReference type="EMBL" id="WSFO01000002">
    <property type="protein sequence ID" value="KAE9631531.1"/>
    <property type="molecule type" value="Genomic_DNA"/>
</dbReference>
<feature type="signal peptide" evidence="1">
    <location>
        <begin position="1"/>
        <end position="25"/>
    </location>
</feature>
<accession>A0A6A4RNC5</accession>
<sequence>MRPITTVLLACLSATSFLVTNPAVSDVYECTFEQGHIAKPTPTRVVMEIDEYHSEGKLLEIEIPGVITRPGPIDFKRNDTKIASVWWVGREYKFTEAARKSGARSGTGYYTVEWYTHQFSVFFNKQSLKAQTRSKDVKYGDLNFAKSGTCKRLK</sequence>
<proteinExistence type="predicted"/>
<keyword evidence="1" id="KW-0732">Signal</keyword>
<evidence type="ECO:0000256" key="1">
    <source>
        <dbReference type="SAM" id="SignalP"/>
    </source>
</evidence>
<gene>
    <name evidence="2" type="ORF">GP644_04215</name>
</gene>
<feature type="chain" id="PRO_5025466329" evidence="1">
    <location>
        <begin position="26"/>
        <end position="154"/>
    </location>
</feature>
<dbReference type="AlphaFoldDB" id="A0A6A4RNC5"/>
<comment type="caution">
    <text evidence="2">The sequence shown here is derived from an EMBL/GenBank/DDBJ whole genome shotgun (WGS) entry which is preliminary data.</text>
</comment>
<organism evidence="2 3">
    <name type="scientific">Parasedimentitalea maritima</name>
    <dbReference type="NCBI Taxonomy" id="2578117"/>
    <lineage>
        <taxon>Bacteria</taxon>
        <taxon>Pseudomonadati</taxon>
        <taxon>Pseudomonadota</taxon>
        <taxon>Alphaproteobacteria</taxon>
        <taxon>Rhodobacterales</taxon>
        <taxon>Paracoccaceae</taxon>
        <taxon>Parasedimentitalea</taxon>
    </lineage>
</organism>
<name>A0A6A4RNC5_9RHOB</name>
<dbReference type="Proteomes" id="UP000441586">
    <property type="component" value="Unassembled WGS sequence"/>
</dbReference>
<dbReference type="RefSeq" id="WP_158977286.1">
    <property type="nucleotide sequence ID" value="NZ_WSFO01000002.1"/>
</dbReference>
<evidence type="ECO:0000313" key="3">
    <source>
        <dbReference type="Proteomes" id="UP000441586"/>
    </source>
</evidence>
<evidence type="ECO:0000313" key="2">
    <source>
        <dbReference type="EMBL" id="KAE9631531.1"/>
    </source>
</evidence>
<reference evidence="2 3" key="1">
    <citation type="submission" date="2019-12" db="EMBL/GenBank/DDBJ databases">
        <authorList>
            <person name="Zhang Y.-J."/>
        </authorList>
    </citation>
    <scope>NUCLEOTIDE SEQUENCE [LARGE SCALE GENOMIC DNA]</scope>
    <source>
        <strain evidence="2 3">H18S-6</strain>
    </source>
</reference>
<protein>
    <submittedName>
        <fullName evidence="2">Uncharacterized protein</fullName>
    </submittedName>
</protein>